<dbReference type="SUPFAM" id="SSF51445">
    <property type="entry name" value="(Trans)glycosidases"/>
    <property type="match status" value="1"/>
</dbReference>
<dbReference type="InterPro" id="IPR006047">
    <property type="entry name" value="GH13_cat_dom"/>
</dbReference>
<dbReference type="InterPro" id="IPR054049">
    <property type="entry name" value="SupH-like_C"/>
</dbReference>
<organism evidence="3 4">
    <name type="scientific">Mobilicoccus caccae</name>
    <dbReference type="NCBI Taxonomy" id="1859295"/>
    <lineage>
        <taxon>Bacteria</taxon>
        <taxon>Bacillati</taxon>
        <taxon>Actinomycetota</taxon>
        <taxon>Actinomycetes</taxon>
        <taxon>Micrococcales</taxon>
        <taxon>Dermatophilaceae</taxon>
        <taxon>Mobilicoccus</taxon>
    </lineage>
</organism>
<evidence type="ECO:0000259" key="1">
    <source>
        <dbReference type="Pfam" id="PF00128"/>
    </source>
</evidence>
<evidence type="ECO:0008006" key="5">
    <source>
        <dbReference type="Google" id="ProtNLM"/>
    </source>
</evidence>
<evidence type="ECO:0000259" key="2">
    <source>
        <dbReference type="Pfam" id="PF22157"/>
    </source>
</evidence>
<dbReference type="EMBL" id="BSUO01000001">
    <property type="protein sequence ID" value="GMA42032.1"/>
    <property type="molecule type" value="Genomic_DNA"/>
</dbReference>
<dbReference type="Gene3D" id="2.60.40.1180">
    <property type="entry name" value="Golgi alpha-mannosidase II"/>
    <property type="match status" value="1"/>
</dbReference>
<protein>
    <recommendedName>
        <fullName evidence="5">Trehalose synthase</fullName>
    </recommendedName>
</protein>
<dbReference type="InterPro" id="IPR013780">
    <property type="entry name" value="Glyco_hydro_b"/>
</dbReference>
<evidence type="ECO:0000313" key="3">
    <source>
        <dbReference type="EMBL" id="GMA42032.1"/>
    </source>
</evidence>
<keyword evidence="4" id="KW-1185">Reference proteome</keyword>
<dbReference type="PANTHER" id="PTHR10357">
    <property type="entry name" value="ALPHA-AMYLASE FAMILY MEMBER"/>
    <property type="match status" value="1"/>
</dbReference>
<dbReference type="Gene3D" id="3.20.20.80">
    <property type="entry name" value="Glycosidases"/>
    <property type="match status" value="1"/>
</dbReference>
<name>A0ABQ6IXY6_9MICO</name>
<gene>
    <name evidence="3" type="ORF">GCM10025883_40770</name>
</gene>
<dbReference type="InterPro" id="IPR017853">
    <property type="entry name" value="GH"/>
</dbReference>
<feature type="domain" description="Glycosyl hydrolase family 13 catalytic" evidence="1">
    <location>
        <begin position="10"/>
        <end position="124"/>
    </location>
</feature>
<dbReference type="Proteomes" id="UP001157126">
    <property type="component" value="Unassembled WGS sequence"/>
</dbReference>
<feature type="domain" description="Sucrose hydrolase-like C-terminal" evidence="2">
    <location>
        <begin position="151"/>
        <end position="207"/>
    </location>
</feature>
<dbReference type="PANTHER" id="PTHR10357:SF219">
    <property type="entry name" value="MALTOSE ALPHA-D-GLUCOSYLTRANSFERASE"/>
    <property type="match status" value="1"/>
</dbReference>
<sequence length="217" mass="24612">MQVFDRGLKRRLPTMLGGDPRRIRMAYSLLFALPGTPSIFYGEEIGMGENLAEDGRMAVRTPMQWTAEDGGGFSSAERRSLVSPLPEDGYGPAHVNVADQRSEPDSHYSFIRGLIYLYRRHPELGWGSVEIVDQPDEAVLVLACRWEEGLVITAHNLSQDGRTVEISVAGVEKGSRLVDLWEQRSLEEDPTKKFELQLDGYGYRRLRVQSEEDHRLY</sequence>
<proteinExistence type="predicted"/>
<dbReference type="Pfam" id="PF00128">
    <property type="entry name" value="Alpha-amylase"/>
    <property type="match status" value="1"/>
</dbReference>
<dbReference type="Pfam" id="PF22157">
    <property type="entry name" value="SupH-like_C"/>
    <property type="match status" value="1"/>
</dbReference>
<evidence type="ECO:0000313" key="4">
    <source>
        <dbReference type="Proteomes" id="UP001157126"/>
    </source>
</evidence>
<accession>A0ABQ6IXY6</accession>
<comment type="caution">
    <text evidence="3">The sequence shown here is derived from an EMBL/GenBank/DDBJ whole genome shotgun (WGS) entry which is preliminary data.</text>
</comment>
<reference evidence="4" key="1">
    <citation type="journal article" date="2019" name="Int. J. Syst. Evol. Microbiol.">
        <title>The Global Catalogue of Microorganisms (GCM) 10K type strain sequencing project: providing services to taxonomists for standard genome sequencing and annotation.</title>
        <authorList>
            <consortium name="The Broad Institute Genomics Platform"/>
            <consortium name="The Broad Institute Genome Sequencing Center for Infectious Disease"/>
            <person name="Wu L."/>
            <person name="Ma J."/>
        </authorList>
    </citation>
    <scope>NUCLEOTIDE SEQUENCE [LARGE SCALE GENOMIC DNA]</scope>
    <source>
        <strain evidence="4">NBRC 113072</strain>
    </source>
</reference>